<dbReference type="Proteomes" id="UP001177023">
    <property type="component" value="Unassembled WGS sequence"/>
</dbReference>
<keyword evidence="5 6" id="KW-0067">ATP-binding</keyword>
<dbReference type="GO" id="GO:0033316">
    <property type="term" value="P:meiotic spindle assembly checkpoint signaling"/>
    <property type="evidence" value="ECO:0007669"/>
    <property type="project" value="TreeGrafter"/>
</dbReference>
<keyword evidence="11" id="KW-1185">Reference proteome</keyword>
<dbReference type="Gene3D" id="3.30.200.20">
    <property type="entry name" value="Phosphorylase Kinase, domain 1"/>
    <property type="match status" value="1"/>
</dbReference>
<evidence type="ECO:0000313" key="10">
    <source>
        <dbReference type="EMBL" id="CAJ0584316.1"/>
    </source>
</evidence>
<keyword evidence="2" id="KW-0808">Transferase</keyword>
<feature type="region of interest" description="Disordered" evidence="8">
    <location>
        <begin position="65"/>
        <end position="88"/>
    </location>
</feature>
<accession>A0AA36GGI5</accession>
<keyword evidence="3 6" id="KW-0547">Nucleotide-binding</keyword>
<dbReference type="EMBL" id="CATQJA010002691">
    <property type="protein sequence ID" value="CAJ0584316.1"/>
    <property type="molecule type" value="Genomic_DNA"/>
</dbReference>
<dbReference type="SUPFAM" id="SSF56112">
    <property type="entry name" value="Protein kinase-like (PK-like)"/>
    <property type="match status" value="1"/>
</dbReference>
<dbReference type="InterPro" id="IPR008271">
    <property type="entry name" value="Ser/Thr_kinase_AS"/>
</dbReference>
<evidence type="ECO:0000313" key="11">
    <source>
        <dbReference type="Proteomes" id="UP001177023"/>
    </source>
</evidence>
<dbReference type="Gene3D" id="1.10.510.10">
    <property type="entry name" value="Transferase(Phosphotransferase) domain 1"/>
    <property type="match status" value="1"/>
</dbReference>
<dbReference type="GO" id="GO:0007094">
    <property type="term" value="P:mitotic spindle assembly checkpoint signaling"/>
    <property type="evidence" value="ECO:0007669"/>
    <property type="project" value="TreeGrafter"/>
</dbReference>
<feature type="non-terminal residue" evidence="10">
    <location>
        <position position="490"/>
    </location>
</feature>
<dbReference type="PROSITE" id="PS00107">
    <property type="entry name" value="PROTEIN_KINASE_ATP"/>
    <property type="match status" value="1"/>
</dbReference>
<keyword evidence="4" id="KW-0418">Kinase</keyword>
<dbReference type="FunFam" id="3.30.200.20:FF:000131">
    <property type="entry name" value="Dual specificity protein kinase TTK"/>
    <property type="match status" value="1"/>
</dbReference>
<dbReference type="PROSITE" id="PS50011">
    <property type="entry name" value="PROTEIN_KINASE_DOM"/>
    <property type="match status" value="1"/>
</dbReference>
<dbReference type="InterPro" id="IPR017441">
    <property type="entry name" value="Protein_kinase_ATP_BS"/>
</dbReference>
<dbReference type="Pfam" id="PF00069">
    <property type="entry name" value="Pkinase"/>
    <property type="match status" value="1"/>
</dbReference>
<evidence type="ECO:0000256" key="7">
    <source>
        <dbReference type="RuleBase" id="RU000304"/>
    </source>
</evidence>
<evidence type="ECO:0000256" key="2">
    <source>
        <dbReference type="ARBA" id="ARBA00022679"/>
    </source>
</evidence>
<dbReference type="GO" id="GO:0004712">
    <property type="term" value="F:protein serine/threonine/tyrosine kinase activity"/>
    <property type="evidence" value="ECO:0007669"/>
    <property type="project" value="TreeGrafter"/>
</dbReference>
<evidence type="ECO:0000256" key="8">
    <source>
        <dbReference type="SAM" id="MobiDB-lite"/>
    </source>
</evidence>
<keyword evidence="1 7" id="KW-0723">Serine/threonine-protein kinase</keyword>
<dbReference type="GO" id="GO:0034501">
    <property type="term" value="P:protein localization to kinetochore"/>
    <property type="evidence" value="ECO:0007669"/>
    <property type="project" value="TreeGrafter"/>
</dbReference>
<evidence type="ECO:0000256" key="1">
    <source>
        <dbReference type="ARBA" id="ARBA00022527"/>
    </source>
</evidence>
<dbReference type="GO" id="GO:0005634">
    <property type="term" value="C:nucleus"/>
    <property type="evidence" value="ECO:0007669"/>
    <property type="project" value="TreeGrafter"/>
</dbReference>
<dbReference type="GO" id="GO:0000776">
    <property type="term" value="C:kinetochore"/>
    <property type="evidence" value="ECO:0007669"/>
    <property type="project" value="TreeGrafter"/>
</dbReference>
<evidence type="ECO:0000256" key="5">
    <source>
        <dbReference type="ARBA" id="ARBA00022840"/>
    </source>
</evidence>
<dbReference type="SMART" id="SM00220">
    <property type="entry name" value="S_TKc"/>
    <property type="match status" value="1"/>
</dbReference>
<name>A0AA36GGI5_9BILA</name>
<dbReference type="PANTHER" id="PTHR22974">
    <property type="entry name" value="MIXED LINEAGE PROTEIN KINASE"/>
    <property type="match status" value="1"/>
</dbReference>
<feature type="compositionally biased region" description="Polar residues" evidence="8">
    <location>
        <begin position="1"/>
        <end position="11"/>
    </location>
</feature>
<comment type="similarity">
    <text evidence="7">Belongs to the protein kinase superfamily.</text>
</comment>
<feature type="domain" description="Protein kinase" evidence="9">
    <location>
        <begin position="178"/>
        <end position="441"/>
    </location>
</feature>
<evidence type="ECO:0000256" key="3">
    <source>
        <dbReference type="ARBA" id="ARBA00022741"/>
    </source>
</evidence>
<evidence type="ECO:0000256" key="6">
    <source>
        <dbReference type="PROSITE-ProRule" id="PRU10141"/>
    </source>
</evidence>
<reference evidence="10" key="1">
    <citation type="submission" date="2023-06" db="EMBL/GenBank/DDBJ databases">
        <authorList>
            <person name="Delattre M."/>
        </authorList>
    </citation>
    <scope>NUCLEOTIDE SEQUENCE</scope>
    <source>
        <strain evidence="10">AF72</strain>
    </source>
</reference>
<dbReference type="InterPro" id="IPR011009">
    <property type="entry name" value="Kinase-like_dom_sf"/>
</dbReference>
<organism evidence="10 11">
    <name type="scientific">Mesorhabditis spiculigera</name>
    <dbReference type="NCBI Taxonomy" id="96644"/>
    <lineage>
        <taxon>Eukaryota</taxon>
        <taxon>Metazoa</taxon>
        <taxon>Ecdysozoa</taxon>
        <taxon>Nematoda</taxon>
        <taxon>Chromadorea</taxon>
        <taxon>Rhabditida</taxon>
        <taxon>Rhabditina</taxon>
        <taxon>Rhabditomorpha</taxon>
        <taxon>Rhabditoidea</taxon>
        <taxon>Rhabditidae</taxon>
        <taxon>Mesorhabditinae</taxon>
        <taxon>Mesorhabditis</taxon>
    </lineage>
</organism>
<dbReference type="PROSITE" id="PS00108">
    <property type="entry name" value="PROTEIN_KINASE_ST"/>
    <property type="match status" value="1"/>
</dbReference>
<comment type="caution">
    <text evidence="10">The sequence shown here is derived from an EMBL/GenBank/DDBJ whole genome shotgun (WGS) entry which is preliminary data.</text>
</comment>
<sequence length="490" mass="54847">MDRIRSLQNQLKKSKRPTNIDEGNENQPPAPESHDASATHSSLSGTALQTTLDSDASLLSTNVSTESADYPKKDSGFEGSGAPADLFPQPLLSARHETPQADLQRSRFTEKSLLDSASYCRPQSRGEERSVRATPLPRCLSDTRLKYTTPHAGESFNRSASFSQLSADDFVEVNGICYLKFRKLGMGGSSEVWQAYNRESQEEVALKIVRLEGDLAMREGFMNEIEVLKKLQGSPCVIKLIDYQYVNYEDRLYIVLEKGDTDLGTFIKEKFKARQLNKRLIKVYWEEMLKCVRALHQNHIIHKDLKPANFLLVRGHLKLIDFGISLTVPDNKDSVLSDVVLGTVSYMAPETLTAGTAMLKITSKADVWSLGCMLYLMAYGRTPFQKYASQEERAEAICNPKCAIDYSTRQDAILNETIQRCLVRDPYERASVEELLAHPFLDTDVHQSVEDALADMAARLLSSTPNTRLRTLSALSKRTDGAGPHKKLDL</sequence>
<dbReference type="PANTHER" id="PTHR22974:SF21">
    <property type="entry name" value="DUAL SPECIFICITY PROTEIN KINASE TTK"/>
    <property type="match status" value="1"/>
</dbReference>
<dbReference type="AlphaFoldDB" id="A0AA36GGI5"/>
<feature type="region of interest" description="Disordered" evidence="8">
    <location>
        <begin position="1"/>
        <end position="50"/>
    </location>
</feature>
<gene>
    <name evidence="10" type="ORF">MSPICULIGERA_LOCUS22375</name>
</gene>
<dbReference type="GO" id="GO:0007059">
    <property type="term" value="P:chromosome segregation"/>
    <property type="evidence" value="ECO:0007669"/>
    <property type="project" value="TreeGrafter"/>
</dbReference>
<dbReference type="GO" id="GO:0004674">
    <property type="term" value="F:protein serine/threonine kinase activity"/>
    <property type="evidence" value="ECO:0007669"/>
    <property type="project" value="UniProtKB-KW"/>
</dbReference>
<evidence type="ECO:0000259" key="9">
    <source>
        <dbReference type="PROSITE" id="PS50011"/>
    </source>
</evidence>
<feature type="binding site" evidence="6">
    <location>
        <position position="207"/>
    </location>
    <ligand>
        <name>ATP</name>
        <dbReference type="ChEBI" id="CHEBI:30616"/>
    </ligand>
</feature>
<feature type="compositionally biased region" description="Polar residues" evidence="8">
    <location>
        <begin position="38"/>
        <end position="50"/>
    </location>
</feature>
<dbReference type="InterPro" id="IPR000719">
    <property type="entry name" value="Prot_kinase_dom"/>
</dbReference>
<protein>
    <recommendedName>
        <fullName evidence="9">Protein kinase domain-containing protein</fullName>
    </recommendedName>
</protein>
<dbReference type="GO" id="GO:0005524">
    <property type="term" value="F:ATP binding"/>
    <property type="evidence" value="ECO:0007669"/>
    <property type="project" value="UniProtKB-UniRule"/>
</dbReference>
<evidence type="ECO:0000256" key="4">
    <source>
        <dbReference type="ARBA" id="ARBA00022777"/>
    </source>
</evidence>
<proteinExistence type="inferred from homology"/>